<dbReference type="Pfam" id="PF23470">
    <property type="entry name" value="Zn_ribbon_PF0610"/>
    <property type="match status" value="1"/>
</dbReference>
<evidence type="ECO:0000313" key="4">
    <source>
        <dbReference type="Proteomes" id="UP000807825"/>
    </source>
</evidence>
<dbReference type="InterPro" id="IPR036390">
    <property type="entry name" value="WH_DNA-bd_sf"/>
</dbReference>
<feature type="domain" description="PF0610-like rubredoxin-like zinc beta-ribbon C-terminal" evidence="2">
    <location>
        <begin position="53"/>
        <end position="90"/>
    </location>
</feature>
<dbReference type="InterPro" id="IPR049159">
    <property type="entry name" value="PF0610-like_wHTH_N"/>
</dbReference>
<feature type="domain" description="PF0610-like winged HTH N-terminal" evidence="1">
    <location>
        <begin position="2"/>
        <end position="42"/>
    </location>
</feature>
<dbReference type="InterPro" id="IPR036388">
    <property type="entry name" value="WH-like_DNA-bd_sf"/>
</dbReference>
<dbReference type="Proteomes" id="UP000807825">
    <property type="component" value="Unassembled WGS sequence"/>
</dbReference>
<evidence type="ECO:0000259" key="1">
    <source>
        <dbReference type="Pfam" id="PF21476"/>
    </source>
</evidence>
<dbReference type="InterPro" id="IPR057022">
    <property type="entry name" value="PF0610-like_Zn_ribbon_C"/>
</dbReference>
<dbReference type="InterPro" id="IPR038767">
    <property type="entry name" value="PF0610-like"/>
</dbReference>
<organism evidence="3 4">
    <name type="scientific">Desulfomonile tiedjei</name>
    <dbReference type="NCBI Taxonomy" id="2358"/>
    <lineage>
        <taxon>Bacteria</taxon>
        <taxon>Pseudomonadati</taxon>
        <taxon>Thermodesulfobacteriota</taxon>
        <taxon>Desulfomonilia</taxon>
        <taxon>Desulfomonilales</taxon>
        <taxon>Desulfomonilaceae</taxon>
        <taxon>Desulfomonile</taxon>
    </lineage>
</organism>
<name>A0A9D6V1X9_9BACT</name>
<evidence type="ECO:0000313" key="3">
    <source>
        <dbReference type="EMBL" id="MBI5249145.1"/>
    </source>
</evidence>
<dbReference type="SUPFAM" id="SSF46785">
    <property type="entry name" value="Winged helix' DNA-binding domain"/>
    <property type="match status" value="1"/>
</dbReference>
<sequence>MTIRKRIAQMLREDDCTARDISRALGIREKEVYEHLPHVERSFGNGSSVISRPAQCLHCGFVFKKRTRFTSPGKCPVCRSEAISPPVYGIKEGSEKS</sequence>
<protein>
    <submittedName>
        <fullName evidence="3">Transcriptional regulator</fullName>
    </submittedName>
</protein>
<comment type="caution">
    <text evidence="3">The sequence shown here is derived from an EMBL/GenBank/DDBJ whole genome shotgun (WGS) entry which is preliminary data.</text>
</comment>
<dbReference type="PANTHER" id="PTHR40663">
    <property type="match status" value="1"/>
</dbReference>
<evidence type="ECO:0000259" key="2">
    <source>
        <dbReference type="Pfam" id="PF23470"/>
    </source>
</evidence>
<proteinExistence type="predicted"/>
<gene>
    <name evidence="3" type="ORF">HY912_06595</name>
</gene>
<dbReference type="Pfam" id="PF21476">
    <property type="entry name" value="PF0610-like_N"/>
    <property type="match status" value="1"/>
</dbReference>
<dbReference type="AlphaFoldDB" id="A0A9D6V1X9"/>
<reference evidence="3" key="1">
    <citation type="submission" date="2020-07" db="EMBL/GenBank/DDBJ databases">
        <title>Huge and variable diversity of episymbiotic CPR bacteria and DPANN archaea in groundwater ecosystems.</title>
        <authorList>
            <person name="He C.Y."/>
            <person name="Keren R."/>
            <person name="Whittaker M."/>
            <person name="Farag I.F."/>
            <person name="Doudna J."/>
            <person name="Cate J.H.D."/>
            <person name="Banfield J.F."/>
        </authorList>
    </citation>
    <scope>NUCLEOTIDE SEQUENCE</scope>
    <source>
        <strain evidence="3">NC_groundwater_1664_Pr3_B-0.1um_52_9</strain>
    </source>
</reference>
<dbReference type="PANTHER" id="PTHR40663:SF2">
    <property type="entry name" value="TRANSCRIPTIONAL REGULATOR"/>
    <property type="match status" value="1"/>
</dbReference>
<dbReference type="Gene3D" id="1.10.10.10">
    <property type="entry name" value="Winged helix-like DNA-binding domain superfamily/Winged helix DNA-binding domain"/>
    <property type="match status" value="1"/>
</dbReference>
<dbReference type="EMBL" id="JACRDE010000184">
    <property type="protein sequence ID" value="MBI5249145.1"/>
    <property type="molecule type" value="Genomic_DNA"/>
</dbReference>
<accession>A0A9D6V1X9</accession>